<evidence type="ECO:0000313" key="7">
    <source>
        <dbReference type="Proteomes" id="UP001595848"/>
    </source>
</evidence>
<evidence type="ECO:0000256" key="1">
    <source>
        <dbReference type="ARBA" id="ARBA00009437"/>
    </source>
</evidence>
<evidence type="ECO:0000313" key="6">
    <source>
        <dbReference type="EMBL" id="MFC4202964.1"/>
    </source>
</evidence>
<evidence type="ECO:0000256" key="2">
    <source>
        <dbReference type="ARBA" id="ARBA00023015"/>
    </source>
</evidence>
<sequence length="291" mass="31259">MELELADLRIFKAVVDEGGVLKAARKLHRVQSSVSARIRQLEASVGTQLFYRDKQRLLITPSGEMLLAYADKLLQLSEEARSAVSGALPSGTLKLGALESTAASRLAPILAAYHRAYPEVGVELVTGTNDTLTAAVAQRQLDAAFVAETPEGGNLCSMALFDEKLVIISAAGHPRITRPEDVKDESLVAFPNGCAYRRALERWIGHGRKPVVRVLELASYHAIVACVAAGAGVALVPESVLGTMQHQGLARHRLPDAHARIVTPLIWRRDESSAALSALREQLRGPRAAAA</sequence>
<keyword evidence="4" id="KW-0804">Transcription</keyword>
<dbReference type="EMBL" id="JBHSBV010000007">
    <property type="protein sequence ID" value="MFC4202964.1"/>
    <property type="molecule type" value="Genomic_DNA"/>
</dbReference>
<proteinExistence type="inferred from homology"/>
<gene>
    <name evidence="6" type="ORF">ACFOY1_18595</name>
</gene>
<dbReference type="InterPro" id="IPR000847">
    <property type="entry name" value="LysR_HTH_N"/>
</dbReference>
<evidence type="ECO:0000259" key="5">
    <source>
        <dbReference type="PROSITE" id="PS50931"/>
    </source>
</evidence>
<comment type="caution">
    <text evidence="6">The sequence shown here is derived from an EMBL/GenBank/DDBJ whole genome shotgun (WGS) entry which is preliminary data.</text>
</comment>
<dbReference type="RefSeq" id="WP_217965303.1">
    <property type="nucleotide sequence ID" value="NZ_JAHTBN010000006.1"/>
</dbReference>
<dbReference type="PROSITE" id="PS50931">
    <property type="entry name" value="HTH_LYSR"/>
    <property type="match status" value="1"/>
</dbReference>
<evidence type="ECO:0000256" key="3">
    <source>
        <dbReference type="ARBA" id="ARBA00023125"/>
    </source>
</evidence>
<keyword evidence="2" id="KW-0805">Transcription regulation</keyword>
<dbReference type="PANTHER" id="PTHR30126:SF40">
    <property type="entry name" value="HTH-TYPE TRANSCRIPTIONAL REGULATOR GLTR"/>
    <property type="match status" value="1"/>
</dbReference>
<dbReference type="Proteomes" id="UP001595848">
    <property type="component" value="Unassembled WGS sequence"/>
</dbReference>
<dbReference type="InterPro" id="IPR005119">
    <property type="entry name" value="LysR_subst-bd"/>
</dbReference>
<dbReference type="Pfam" id="PF00126">
    <property type="entry name" value="HTH_1"/>
    <property type="match status" value="1"/>
</dbReference>
<organism evidence="6 7">
    <name type="scientific">Candidimonas humi</name>
    <dbReference type="NCBI Taxonomy" id="683355"/>
    <lineage>
        <taxon>Bacteria</taxon>
        <taxon>Pseudomonadati</taxon>
        <taxon>Pseudomonadota</taxon>
        <taxon>Betaproteobacteria</taxon>
        <taxon>Burkholderiales</taxon>
        <taxon>Alcaligenaceae</taxon>
        <taxon>Candidimonas</taxon>
    </lineage>
</organism>
<dbReference type="PANTHER" id="PTHR30126">
    <property type="entry name" value="HTH-TYPE TRANSCRIPTIONAL REGULATOR"/>
    <property type="match status" value="1"/>
</dbReference>
<dbReference type="Pfam" id="PF03466">
    <property type="entry name" value="LysR_substrate"/>
    <property type="match status" value="1"/>
</dbReference>
<evidence type="ECO:0000256" key="4">
    <source>
        <dbReference type="ARBA" id="ARBA00023163"/>
    </source>
</evidence>
<feature type="domain" description="HTH lysR-type" evidence="5">
    <location>
        <begin position="3"/>
        <end position="60"/>
    </location>
</feature>
<comment type="similarity">
    <text evidence="1">Belongs to the LysR transcriptional regulatory family.</text>
</comment>
<name>A0ABV8P2B8_9BURK</name>
<accession>A0ABV8P2B8</accession>
<keyword evidence="3" id="KW-0238">DNA-binding</keyword>
<reference evidence="7" key="1">
    <citation type="journal article" date="2019" name="Int. J. Syst. Evol. Microbiol.">
        <title>The Global Catalogue of Microorganisms (GCM) 10K type strain sequencing project: providing services to taxonomists for standard genome sequencing and annotation.</title>
        <authorList>
            <consortium name="The Broad Institute Genomics Platform"/>
            <consortium name="The Broad Institute Genome Sequencing Center for Infectious Disease"/>
            <person name="Wu L."/>
            <person name="Ma J."/>
        </authorList>
    </citation>
    <scope>NUCLEOTIDE SEQUENCE [LARGE SCALE GENOMIC DNA]</scope>
    <source>
        <strain evidence="7">LMG 24813</strain>
    </source>
</reference>
<keyword evidence="7" id="KW-1185">Reference proteome</keyword>
<protein>
    <submittedName>
        <fullName evidence="6">LysR substrate-binding domain-containing protein</fullName>
    </submittedName>
</protein>